<protein>
    <recommendedName>
        <fullName evidence="3">BESS domain-containing protein</fullName>
    </recommendedName>
</protein>
<feature type="region of interest" description="Disordered" evidence="2">
    <location>
        <begin position="61"/>
        <end position="111"/>
    </location>
</feature>
<organism evidence="4 5">
    <name type="scientific">Halocaridina rubra</name>
    <name type="common">Hawaiian red shrimp</name>
    <dbReference type="NCBI Taxonomy" id="373956"/>
    <lineage>
        <taxon>Eukaryota</taxon>
        <taxon>Metazoa</taxon>
        <taxon>Ecdysozoa</taxon>
        <taxon>Arthropoda</taxon>
        <taxon>Crustacea</taxon>
        <taxon>Multicrustacea</taxon>
        <taxon>Malacostraca</taxon>
        <taxon>Eumalacostraca</taxon>
        <taxon>Eucarida</taxon>
        <taxon>Decapoda</taxon>
        <taxon>Pleocyemata</taxon>
        <taxon>Caridea</taxon>
        <taxon>Atyoidea</taxon>
        <taxon>Atyidae</taxon>
        <taxon>Halocaridina</taxon>
    </lineage>
</organism>
<keyword evidence="5" id="KW-1185">Reference proteome</keyword>
<feature type="compositionally biased region" description="Basic and acidic residues" evidence="2">
    <location>
        <begin position="78"/>
        <end position="101"/>
    </location>
</feature>
<dbReference type="PROSITE" id="PS51031">
    <property type="entry name" value="BESS"/>
    <property type="match status" value="1"/>
</dbReference>
<comment type="caution">
    <text evidence="4">The sequence shown here is derived from an EMBL/GenBank/DDBJ whole genome shotgun (WGS) entry which is preliminary data.</text>
</comment>
<gene>
    <name evidence="4" type="ORF">SK128_024174</name>
</gene>
<dbReference type="InterPro" id="IPR004210">
    <property type="entry name" value="BESS_motif"/>
</dbReference>
<reference evidence="4 5" key="1">
    <citation type="submission" date="2023-11" db="EMBL/GenBank/DDBJ databases">
        <title>Halocaridina rubra genome assembly.</title>
        <authorList>
            <person name="Smith C."/>
        </authorList>
    </citation>
    <scope>NUCLEOTIDE SEQUENCE [LARGE SCALE GENOMIC DNA]</scope>
    <source>
        <strain evidence="4">EP-1</strain>
        <tissue evidence="4">Whole</tissue>
    </source>
</reference>
<evidence type="ECO:0000256" key="2">
    <source>
        <dbReference type="SAM" id="MobiDB-lite"/>
    </source>
</evidence>
<evidence type="ECO:0000313" key="5">
    <source>
        <dbReference type="Proteomes" id="UP001381693"/>
    </source>
</evidence>
<name>A0AAN8XH27_HALRR</name>
<feature type="domain" description="BESS" evidence="3">
    <location>
        <begin position="142"/>
        <end position="181"/>
    </location>
</feature>
<feature type="compositionally biased region" description="Acidic residues" evidence="2">
    <location>
        <begin position="67"/>
        <end position="77"/>
    </location>
</feature>
<evidence type="ECO:0000256" key="1">
    <source>
        <dbReference type="PROSITE-ProRule" id="PRU00371"/>
    </source>
</evidence>
<proteinExistence type="predicted"/>
<dbReference type="GO" id="GO:0005634">
    <property type="term" value="C:nucleus"/>
    <property type="evidence" value="ECO:0007669"/>
    <property type="project" value="UniProtKB-SubCell"/>
</dbReference>
<sequence length="185" mass="20591">MGAECKLRWKHLRGGLTTYIKKRHGKSRQAAKSIKQFYLWDVMQFEIPFLNSRIQAGTLPLSSPGDVSEDPADMEDNSVDHEGDIDSEASKESLKTPRTTENDPSPPGFATLSRRVRKRAADNPFERAVADFISKKSGEKSGNPDLQFFKSILPDVAGFSASQKRQFKIKIMQLIGDISNEGSTS</sequence>
<dbReference type="Proteomes" id="UP001381693">
    <property type="component" value="Unassembled WGS sequence"/>
</dbReference>
<dbReference type="GO" id="GO:0003677">
    <property type="term" value="F:DNA binding"/>
    <property type="evidence" value="ECO:0007669"/>
    <property type="project" value="InterPro"/>
</dbReference>
<evidence type="ECO:0000313" key="4">
    <source>
        <dbReference type="EMBL" id="KAK7084300.1"/>
    </source>
</evidence>
<comment type="subcellular location">
    <subcellularLocation>
        <location evidence="1">Nucleus</location>
    </subcellularLocation>
</comment>
<accession>A0AAN8XH27</accession>
<evidence type="ECO:0000259" key="3">
    <source>
        <dbReference type="PROSITE" id="PS51031"/>
    </source>
</evidence>
<keyword evidence="1" id="KW-0539">Nucleus</keyword>
<dbReference type="AlphaFoldDB" id="A0AAN8XH27"/>
<dbReference type="Pfam" id="PF02944">
    <property type="entry name" value="BESS"/>
    <property type="match status" value="1"/>
</dbReference>
<dbReference type="EMBL" id="JAXCGZ010002156">
    <property type="protein sequence ID" value="KAK7084300.1"/>
    <property type="molecule type" value="Genomic_DNA"/>
</dbReference>